<evidence type="ECO:0000313" key="9">
    <source>
        <dbReference type="EMBL" id="MBW6410475.1"/>
    </source>
</evidence>
<keyword evidence="5" id="KW-0408">Iron</keyword>
<accession>A0ABS7ASL1</accession>
<reference evidence="9 10" key="1">
    <citation type="submission" date="2021-07" db="EMBL/GenBank/DDBJ databases">
        <title>Clostridium weizhouense sp. nov., an anaerobic bacterium isolated from activated sludge of Petroleum wastewater.</title>
        <authorList>
            <person name="Li Q."/>
        </authorList>
    </citation>
    <scope>NUCLEOTIDE SEQUENCE [LARGE SCALE GENOMIC DNA]</scope>
    <source>
        <strain evidence="9 10">YB-6</strain>
    </source>
</reference>
<dbReference type="SFLD" id="SFLDF00348">
    <property type="entry name" value="FeFe_hydrogenase_maturase_(Hyd"/>
    <property type="match status" value="1"/>
</dbReference>
<keyword evidence="4" id="KW-0479">Metal-binding</keyword>
<comment type="cofactor">
    <cofactor evidence="7">
        <name>[2Fe-2S] cluster</name>
        <dbReference type="ChEBI" id="CHEBI:190135"/>
    </cofactor>
</comment>
<evidence type="ECO:0000256" key="2">
    <source>
        <dbReference type="ARBA" id="ARBA00022485"/>
    </source>
</evidence>
<dbReference type="InterPro" id="IPR034422">
    <property type="entry name" value="HydE/PylB-like"/>
</dbReference>
<dbReference type="CDD" id="cd01335">
    <property type="entry name" value="Radical_SAM"/>
    <property type="match status" value="1"/>
</dbReference>
<evidence type="ECO:0000313" key="10">
    <source>
        <dbReference type="Proteomes" id="UP001519921"/>
    </source>
</evidence>
<dbReference type="Pfam" id="PF04055">
    <property type="entry name" value="Radical_SAM"/>
    <property type="match status" value="1"/>
</dbReference>
<evidence type="ECO:0000256" key="1">
    <source>
        <dbReference type="ARBA" id="ARBA00001966"/>
    </source>
</evidence>
<feature type="domain" description="Radical SAM core" evidence="8">
    <location>
        <begin position="46"/>
        <end position="259"/>
    </location>
</feature>
<protein>
    <submittedName>
        <fullName evidence="9">[FeFe] hydrogenase H-cluster radical SAM maturase HydE</fullName>
    </submittedName>
</protein>
<keyword evidence="2" id="KW-0004">4Fe-4S</keyword>
<evidence type="ECO:0000256" key="7">
    <source>
        <dbReference type="ARBA" id="ARBA00034078"/>
    </source>
</evidence>
<name>A0ABS7ASL1_9CLOT</name>
<dbReference type="SFLD" id="SFLDG01060">
    <property type="entry name" value="BATS_domain_containing"/>
    <property type="match status" value="1"/>
</dbReference>
<comment type="caution">
    <text evidence="9">The sequence shown here is derived from an EMBL/GenBank/DDBJ whole genome shotgun (WGS) entry which is preliminary data.</text>
</comment>
<dbReference type="InterPro" id="IPR013785">
    <property type="entry name" value="Aldolase_TIM"/>
</dbReference>
<dbReference type="PROSITE" id="PS51918">
    <property type="entry name" value="RADICAL_SAM"/>
    <property type="match status" value="1"/>
</dbReference>
<keyword evidence="6" id="KW-0411">Iron-sulfur</keyword>
<sequence>MYTILEKAKLTHELDKKEILDLLKNDDINEDLFKAANAVREKYLGNNVHLRGLIEFTNICKRNCMYCGLRRDNKNIKRYRLTKEEILEFAKKAVSYGYKTLVLQGGEDDFFTKERMVEIVKEIKELDVALTLSLGEKTYEEYKAFKEAGADRYLLRIETTDKKLYEDMDPLMSHEERLNCLKNLGNLGYEVGSGVLVGLPNQTLESLANDILFFKKINADMIGIGPFIPNDDTPLKDCEGGQFTLALKVMAITRLLLPDINIPATTAMESLNKNGRLIALQSGANVVMPNVTEGEYRKLYALYPGKICTGDTPAHCRGCITGKITSIGLKVSDGYGFRGNSNNNSHTNLI</sequence>
<evidence type="ECO:0000256" key="5">
    <source>
        <dbReference type="ARBA" id="ARBA00023004"/>
    </source>
</evidence>
<dbReference type="Proteomes" id="UP001519921">
    <property type="component" value="Unassembled WGS sequence"/>
</dbReference>
<keyword evidence="10" id="KW-1185">Reference proteome</keyword>
<dbReference type="NCBIfam" id="TIGR03956">
    <property type="entry name" value="rSAM_HydE"/>
    <property type="match status" value="1"/>
</dbReference>
<evidence type="ECO:0000256" key="6">
    <source>
        <dbReference type="ARBA" id="ARBA00023014"/>
    </source>
</evidence>
<dbReference type="RefSeq" id="WP_219779831.1">
    <property type="nucleotide sequence ID" value="NZ_JAHXPT010000007.1"/>
</dbReference>
<proteinExistence type="predicted"/>
<dbReference type="SFLD" id="SFLDG01082">
    <property type="entry name" value="B12-binding_domain_containing"/>
    <property type="match status" value="1"/>
</dbReference>
<dbReference type="SMART" id="SM00729">
    <property type="entry name" value="Elp3"/>
    <property type="match status" value="1"/>
</dbReference>
<dbReference type="InterPro" id="IPR007197">
    <property type="entry name" value="rSAM"/>
</dbReference>
<comment type="cofactor">
    <cofactor evidence="1">
        <name>[4Fe-4S] cluster</name>
        <dbReference type="ChEBI" id="CHEBI:49883"/>
    </cofactor>
</comment>
<dbReference type="SFLD" id="SFLDS00029">
    <property type="entry name" value="Radical_SAM"/>
    <property type="match status" value="1"/>
</dbReference>
<evidence type="ECO:0000259" key="8">
    <source>
        <dbReference type="PROSITE" id="PS51918"/>
    </source>
</evidence>
<dbReference type="InterPro" id="IPR024021">
    <property type="entry name" value="FeFe-hyd_HydE_rSAM"/>
</dbReference>
<evidence type="ECO:0000256" key="3">
    <source>
        <dbReference type="ARBA" id="ARBA00022691"/>
    </source>
</evidence>
<organism evidence="9 10">
    <name type="scientific">Clostridium weizhouense</name>
    <dbReference type="NCBI Taxonomy" id="2859781"/>
    <lineage>
        <taxon>Bacteria</taxon>
        <taxon>Bacillati</taxon>
        <taxon>Bacillota</taxon>
        <taxon>Clostridia</taxon>
        <taxon>Eubacteriales</taxon>
        <taxon>Clostridiaceae</taxon>
        <taxon>Clostridium</taxon>
    </lineage>
</organism>
<dbReference type="SUPFAM" id="SSF102114">
    <property type="entry name" value="Radical SAM enzymes"/>
    <property type="match status" value="1"/>
</dbReference>
<keyword evidence="3" id="KW-0949">S-adenosyl-L-methionine</keyword>
<dbReference type="EMBL" id="JAHXPT010000007">
    <property type="protein sequence ID" value="MBW6410475.1"/>
    <property type="molecule type" value="Genomic_DNA"/>
</dbReference>
<dbReference type="PANTHER" id="PTHR43726">
    <property type="entry name" value="3-METHYLORNITHINE SYNTHASE"/>
    <property type="match status" value="1"/>
</dbReference>
<dbReference type="InterPro" id="IPR058240">
    <property type="entry name" value="rSAM_sf"/>
</dbReference>
<dbReference type="InterPro" id="IPR010722">
    <property type="entry name" value="BATS_dom"/>
</dbReference>
<dbReference type="SMART" id="SM00876">
    <property type="entry name" value="BATS"/>
    <property type="match status" value="1"/>
</dbReference>
<dbReference type="PANTHER" id="PTHR43726:SF1">
    <property type="entry name" value="BIOTIN SYNTHASE"/>
    <property type="match status" value="1"/>
</dbReference>
<dbReference type="SFLD" id="SFLDG01280">
    <property type="entry name" value="HydE/PylB-like"/>
    <property type="match status" value="1"/>
</dbReference>
<gene>
    <name evidence="9" type="primary">hydE</name>
    <name evidence="9" type="ORF">KYD98_10250</name>
</gene>
<dbReference type="Gene3D" id="3.20.20.70">
    <property type="entry name" value="Aldolase class I"/>
    <property type="match status" value="1"/>
</dbReference>
<dbReference type="InterPro" id="IPR006638">
    <property type="entry name" value="Elp3/MiaA/NifB-like_rSAM"/>
</dbReference>
<dbReference type="PIRSF" id="PIRSF004762">
    <property type="entry name" value="CHP00423"/>
    <property type="match status" value="1"/>
</dbReference>
<evidence type="ECO:0000256" key="4">
    <source>
        <dbReference type="ARBA" id="ARBA00022723"/>
    </source>
</evidence>